<evidence type="ECO:0000313" key="6">
    <source>
        <dbReference type="Proteomes" id="UP000283576"/>
    </source>
</evidence>
<dbReference type="RefSeq" id="WP_107526541.1">
    <property type="nucleotide sequence ID" value="NZ_JAIBNU010000002.1"/>
</dbReference>
<dbReference type="Pfam" id="PF13193">
    <property type="entry name" value="AMP-binding_C"/>
    <property type="match status" value="1"/>
</dbReference>
<evidence type="ECO:0000256" key="1">
    <source>
        <dbReference type="ARBA" id="ARBA00017625"/>
    </source>
</evidence>
<name>A0A2T4SX40_STAGA</name>
<dbReference type="InterPro" id="IPR000873">
    <property type="entry name" value="AMP-dep_synth/lig_dom"/>
</dbReference>
<dbReference type="PROSITE" id="PS00455">
    <property type="entry name" value="AMP_BINDING"/>
    <property type="match status" value="1"/>
</dbReference>
<protein>
    <recommendedName>
        <fullName evidence="1">Putative long chain fatty acid-CoA ligase VraA</fullName>
    </recommendedName>
    <alternativeName>
        <fullName evidence="2">Acyl-CoA synthetase</fullName>
    </alternativeName>
</protein>
<dbReference type="AlphaFoldDB" id="A0A2T4SX40"/>
<dbReference type="PANTHER" id="PTHR43767:SF1">
    <property type="entry name" value="NONRIBOSOMAL PEPTIDE SYNTHASE PES1 (EUROFUNG)-RELATED"/>
    <property type="match status" value="1"/>
</dbReference>
<comment type="caution">
    <text evidence="5">The sequence shown here is derived from an EMBL/GenBank/DDBJ whole genome shotgun (WGS) entry which is preliminary data.</text>
</comment>
<dbReference type="InterPro" id="IPR045851">
    <property type="entry name" value="AMP-bd_C_sf"/>
</dbReference>
<dbReference type="SUPFAM" id="SSF56801">
    <property type="entry name" value="Acetyl-CoA synthetase-like"/>
    <property type="match status" value="1"/>
</dbReference>
<dbReference type="Pfam" id="PF00501">
    <property type="entry name" value="AMP-binding"/>
    <property type="match status" value="1"/>
</dbReference>
<evidence type="ECO:0000259" key="4">
    <source>
        <dbReference type="Pfam" id="PF13193"/>
    </source>
</evidence>
<accession>A0A2T4SX40</accession>
<dbReference type="PANTHER" id="PTHR43767">
    <property type="entry name" value="LONG-CHAIN-FATTY-ACID--COA LIGASE"/>
    <property type="match status" value="1"/>
</dbReference>
<feature type="domain" description="AMP-binding enzyme C-terminal" evidence="4">
    <location>
        <begin position="408"/>
        <end position="483"/>
    </location>
</feature>
<dbReference type="InterPro" id="IPR020845">
    <property type="entry name" value="AMP-binding_CS"/>
</dbReference>
<organism evidence="5 6">
    <name type="scientific">Staphylococcus gallinarum</name>
    <dbReference type="NCBI Taxonomy" id="1293"/>
    <lineage>
        <taxon>Bacteria</taxon>
        <taxon>Bacillati</taxon>
        <taxon>Bacillota</taxon>
        <taxon>Bacilli</taxon>
        <taxon>Bacillales</taxon>
        <taxon>Staphylococcaceae</taxon>
        <taxon>Staphylococcus</taxon>
    </lineage>
</organism>
<proteinExistence type="predicted"/>
<dbReference type="InterPro" id="IPR050237">
    <property type="entry name" value="ATP-dep_AMP-bd_enzyme"/>
</dbReference>
<sequence length="507" mass="56329">MNYDWIKTRAAYDEVKPAVIDPFKGTSWSYQDLNKRAENLATHLQEAGVKQGDVVGIFAPNDVSLLDLLFATTKLGAVYLPINWRLKPKEIESVISDSNVKHIFYAAKHLSTLQGMADDLLYMDVDSAEYDEIVDPTNHKPFESVAIDGDKLAILMYTSGTTGLPKGVMFSYDSLVNNLINTVLTYKINATYKTIIATPMFHVLGFNDLILPLLMAGGTAVLQRYFNGEDLNDLMTEHKPNYLILIPTMYYAMLVSKNFNIDNFKEVEFLVQGGSAPLAGVQQKFTGMGHHIINGYGLTEAPLVMVNTPENSINKPGSIGKPIMFVDIRVLDDNHEDVLAGEIGELAVRGKNVTPGYWNKPEETEKAFVDGYFLTGDLARVDEDGDVFIVDRRKEMIITGGENVLPSEVEAVLTTHPLVAQGVVLSFDSPKYGESVAAAVVLTENDPDFEQKLDEHMREKLAGYKVPRMYLKVTHMPLNSTSKPDKLELQKLMNQKAQDGKAHADEI</sequence>
<evidence type="ECO:0000313" key="5">
    <source>
        <dbReference type="EMBL" id="RIL43236.1"/>
    </source>
</evidence>
<dbReference type="Gene3D" id="3.30.300.30">
    <property type="match status" value="1"/>
</dbReference>
<reference evidence="5 6" key="1">
    <citation type="journal article" date="2016" name="Front. Microbiol.">
        <title>Comprehensive Phylogenetic Analysis of Bovine Non-aureus Staphylococci Species Based on Whole-Genome Sequencing.</title>
        <authorList>
            <person name="Naushad S."/>
            <person name="Barkema H.W."/>
            <person name="Luby C."/>
            <person name="Condas L.A."/>
            <person name="Nobrega D.B."/>
            <person name="Carson D.A."/>
            <person name="De Buck J."/>
        </authorList>
    </citation>
    <scope>NUCLEOTIDE SEQUENCE [LARGE SCALE GENOMIC DNA]</scope>
    <source>
        <strain evidence="5 6">SNUC 1388</strain>
    </source>
</reference>
<feature type="domain" description="AMP-dependent synthetase/ligase" evidence="3">
    <location>
        <begin position="9"/>
        <end position="358"/>
    </location>
</feature>
<dbReference type="Gene3D" id="3.40.50.12780">
    <property type="entry name" value="N-terminal domain of ligase-like"/>
    <property type="match status" value="1"/>
</dbReference>
<dbReference type="EMBL" id="QXRZ01000003">
    <property type="protein sequence ID" value="RIL43236.1"/>
    <property type="molecule type" value="Genomic_DNA"/>
</dbReference>
<evidence type="ECO:0000256" key="2">
    <source>
        <dbReference type="ARBA" id="ARBA00032875"/>
    </source>
</evidence>
<dbReference type="GO" id="GO:0016878">
    <property type="term" value="F:acid-thiol ligase activity"/>
    <property type="evidence" value="ECO:0007669"/>
    <property type="project" value="UniProtKB-ARBA"/>
</dbReference>
<dbReference type="Proteomes" id="UP000283576">
    <property type="component" value="Unassembled WGS sequence"/>
</dbReference>
<keyword evidence="5" id="KW-0436">Ligase</keyword>
<dbReference type="InterPro" id="IPR025110">
    <property type="entry name" value="AMP-bd_C"/>
</dbReference>
<dbReference type="InterPro" id="IPR042099">
    <property type="entry name" value="ANL_N_sf"/>
</dbReference>
<gene>
    <name evidence="5" type="ORF">BUZ01_06365</name>
</gene>
<evidence type="ECO:0000259" key="3">
    <source>
        <dbReference type="Pfam" id="PF00501"/>
    </source>
</evidence>